<dbReference type="RefSeq" id="WP_282908082.1">
    <property type="nucleotide sequence ID" value="NZ_JAGRPV010000001.1"/>
</dbReference>
<dbReference type="SUPFAM" id="SSF51735">
    <property type="entry name" value="NAD(P)-binding Rossmann-fold domains"/>
    <property type="match status" value="1"/>
</dbReference>
<reference evidence="4" key="1">
    <citation type="submission" date="2023-04" db="EMBL/GenBank/DDBJ databases">
        <title>Comparative genomic analysis of Cohnella hashimotonis sp. nov., isolated from the International Space Station.</title>
        <authorList>
            <person name="Venkateswaran K."/>
            <person name="Simpson A."/>
        </authorList>
    </citation>
    <scope>NUCLEOTIDE SEQUENCE</scope>
    <source>
        <strain evidence="4">F6_2S_P_1</strain>
    </source>
</reference>
<dbReference type="EMBL" id="JAGRPV010000001">
    <property type="protein sequence ID" value="MDI4645130.1"/>
    <property type="molecule type" value="Genomic_DNA"/>
</dbReference>
<dbReference type="PANTHER" id="PTHR43818:SF11">
    <property type="entry name" value="BCDNA.GH03377"/>
    <property type="match status" value="1"/>
</dbReference>
<evidence type="ECO:0000313" key="5">
    <source>
        <dbReference type="Proteomes" id="UP001161691"/>
    </source>
</evidence>
<dbReference type="InterPro" id="IPR050463">
    <property type="entry name" value="Gfo/Idh/MocA_oxidrdct_glycsds"/>
</dbReference>
<evidence type="ECO:0000313" key="4">
    <source>
        <dbReference type="EMBL" id="MDI4645130.1"/>
    </source>
</evidence>
<keyword evidence="5" id="KW-1185">Reference proteome</keyword>
<dbReference type="Gene3D" id="3.40.50.720">
    <property type="entry name" value="NAD(P)-binding Rossmann-like Domain"/>
    <property type="match status" value="1"/>
</dbReference>
<proteinExistence type="predicted"/>
<dbReference type="InterPro" id="IPR055170">
    <property type="entry name" value="GFO_IDH_MocA-like_dom"/>
</dbReference>
<accession>A0ABT6TFQ7</accession>
<dbReference type="Pfam" id="PF22725">
    <property type="entry name" value="GFO_IDH_MocA_C3"/>
    <property type="match status" value="1"/>
</dbReference>
<sequence>MTTEIVKIGIIGCGVIGKLHIKSALEAPWVAVIAIADAYPAAARQAAEHFGIGRTYDDAAALLADRMIDAVVLAVPTNVRTELALQALEAGKHVLLEKPLAMSSADILRISDAAEKARQAFGPRTVAFCSSRFRHLAHAKAAAAWIAEDHLGDIRVIRCRVTDPSPGRPSTPQPYWRVHSEVNGGGIVSNWGIYDLDYLLGLTGWQLEPEWALARMWGLGEPIADYFPPDADTETYGAAYIQCRDRISLTYERGEFMAAPQERSWQIVGSKASLTLHMTWPSEKKIVASILHPETGVETRTIWEGNEDSSWVDKGALFDFTRAIIEGRPPMTGLVEALKLQRMMDAIYLSAKSDKPVQLLSVGDRATSKGGAAQ</sequence>
<organism evidence="4 5">
    <name type="scientific">Cohnella hashimotonis</name>
    <dbReference type="NCBI Taxonomy" id="2826895"/>
    <lineage>
        <taxon>Bacteria</taxon>
        <taxon>Bacillati</taxon>
        <taxon>Bacillota</taxon>
        <taxon>Bacilli</taxon>
        <taxon>Bacillales</taxon>
        <taxon>Paenibacillaceae</taxon>
        <taxon>Cohnella</taxon>
    </lineage>
</organism>
<protein>
    <submittedName>
        <fullName evidence="4">Gfo/Idh/MocA family oxidoreductase</fullName>
    </submittedName>
</protein>
<evidence type="ECO:0000256" key="1">
    <source>
        <dbReference type="ARBA" id="ARBA00023002"/>
    </source>
</evidence>
<keyword evidence="1" id="KW-0560">Oxidoreductase</keyword>
<dbReference type="PANTHER" id="PTHR43818">
    <property type="entry name" value="BCDNA.GH03377"/>
    <property type="match status" value="1"/>
</dbReference>
<feature type="domain" description="GFO/IDH/MocA-like oxidoreductase" evidence="3">
    <location>
        <begin position="141"/>
        <end position="274"/>
    </location>
</feature>
<name>A0ABT6TFQ7_9BACL</name>
<dbReference type="InterPro" id="IPR000683">
    <property type="entry name" value="Gfo/Idh/MocA-like_OxRdtase_N"/>
</dbReference>
<dbReference type="Pfam" id="PF01408">
    <property type="entry name" value="GFO_IDH_MocA"/>
    <property type="match status" value="1"/>
</dbReference>
<dbReference type="Gene3D" id="3.30.360.10">
    <property type="entry name" value="Dihydrodipicolinate Reductase, domain 2"/>
    <property type="match status" value="1"/>
</dbReference>
<feature type="domain" description="Gfo/Idh/MocA-like oxidoreductase N-terminal" evidence="2">
    <location>
        <begin position="6"/>
        <end position="119"/>
    </location>
</feature>
<dbReference type="InterPro" id="IPR036291">
    <property type="entry name" value="NAD(P)-bd_dom_sf"/>
</dbReference>
<dbReference type="Proteomes" id="UP001161691">
    <property type="component" value="Unassembled WGS sequence"/>
</dbReference>
<comment type="caution">
    <text evidence="4">The sequence shown here is derived from an EMBL/GenBank/DDBJ whole genome shotgun (WGS) entry which is preliminary data.</text>
</comment>
<gene>
    <name evidence="4" type="ORF">KB449_09175</name>
</gene>
<dbReference type="SUPFAM" id="SSF55347">
    <property type="entry name" value="Glyceraldehyde-3-phosphate dehydrogenase-like, C-terminal domain"/>
    <property type="match status" value="1"/>
</dbReference>
<evidence type="ECO:0000259" key="3">
    <source>
        <dbReference type="Pfam" id="PF22725"/>
    </source>
</evidence>
<evidence type="ECO:0000259" key="2">
    <source>
        <dbReference type="Pfam" id="PF01408"/>
    </source>
</evidence>